<feature type="transmembrane region" description="Helical" evidence="1">
    <location>
        <begin position="139"/>
        <end position="156"/>
    </location>
</feature>
<sequence length="258" mass="27069">MDSQKLVRGLLIRGMLAGLVAGVLMWAFGLAIGEPQIRSAIAFEESVSPPSDEAPLVSRSMQETLGLLTGTIVYAVAIGGIFALVFAGVYGRIGRARPRVTAATLGLAAFVVIAFVPFLKYPSNPPAVGLDETIAFRTRVYFVMLLLSVVAAIAAVRLGRDAVKRLGAWNGALVGVGGYLALVVIASLLMPAVKEMPEGFSPDVLWHFRLATLGTHAVLYATLGLAFGALAERWITQAQGGAAGRYRTSSPSAGALRS</sequence>
<feature type="transmembrane region" description="Helical" evidence="1">
    <location>
        <begin position="102"/>
        <end position="119"/>
    </location>
</feature>
<feature type="transmembrane region" description="Helical" evidence="1">
    <location>
        <begin position="12"/>
        <end position="32"/>
    </location>
</feature>
<evidence type="ECO:0000313" key="2">
    <source>
        <dbReference type="EMBL" id="MDA0136769.1"/>
    </source>
</evidence>
<dbReference type="Pfam" id="PF09490">
    <property type="entry name" value="CbtA"/>
    <property type="match status" value="1"/>
</dbReference>
<reference evidence="2" key="1">
    <citation type="submission" date="2022-10" db="EMBL/GenBank/DDBJ databases">
        <title>The WGS of Solirubrobacter sp. CPCC 204708.</title>
        <authorList>
            <person name="Jiang Z."/>
        </authorList>
    </citation>
    <scope>NUCLEOTIDE SEQUENCE</scope>
    <source>
        <strain evidence="2">CPCC 204708</strain>
    </source>
</reference>
<name>A0ABT4RE10_9ACTN</name>
<evidence type="ECO:0000256" key="1">
    <source>
        <dbReference type="SAM" id="Phobius"/>
    </source>
</evidence>
<proteinExistence type="predicted"/>
<dbReference type="Proteomes" id="UP001147700">
    <property type="component" value="Unassembled WGS sequence"/>
</dbReference>
<feature type="transmembrane region" description="Helical" evidence="1">
    <location>
        <begin position="168"/>
        <end position="190"/>
    </location>
</feature>
<keyword evidence="1" id="KW-0472">Membrane</keyword>
<feature type="transmembrane region" description="Helical" evidence="1">
    <location>
        <begin position="65"/>
        <end position="90"/>
    </location>
</feature>
<keyword evidence="1" id="KW-0812">Transmembrane</keyword>
<accession>A0ABT4RE10</accession>
<dbReference type="InterPro" id="IPR012666">
    <property type="entry name" value="CbtA_put"/>
</dbReference>
<protein>
    <submittedName>
        <fullName evidence="2">CbtA family protein</fullName>
    </submittedName>
</protein>
<dbReference type="EMBL" id="JAPCID010000006">
    <property type="protein sequence ID" value="MDA0136769.1"/>
    <property type="molecule type" value="Genomic_DNA"/>
</dbReference>
<gene>
    <name evidence="2" type="ORF">OJ962_04610</name>
</gene>
<keyword evidence="3" id="KW-1185">Reference proteome</keyword>
<organism evidence="2 3">
    <name type="scientific">Solirubrobacter deserti</name>
    <dbReference type="NCBI Taxonomy" id="2282478"/>
    <lineage>
        <taxon>Bacteria</taxon>
        <taxon>Bacillati</taxon>
        <taxon>Actinomycetota</taxon>
        <taxon>Thermoleophilia</taxon>
        <taxon>Solirubrobacterales</taxon>
        <taxon>Solirubrobacteraceae</taxon>
        <taxon>Solirubrobacter</taxon>
    </lineage>
</organism>
<comment type="caution">
    <text evidence="2">The sequence shown here is derived from an EMBL/GenBank/DDBJ whole genome shotgun (WGS) entry which is preliminary data.</text>
</comment>
<evidence type="ECO:0000313" key="3">
    <source>
        <dbReference type="Proteomes" id="UP001147700"/>
    </source>
</evidence>
<feature type="transmembrane region" description="Helical" evidence="1">
    <location>
        <begin position="210"/>
        <end position="231"/>
    </location>
</feature>
<keyword evidence="1" id="KW-1133">Transmembrane helix</keyword>